<gene>
    <name evidence="2" type="ORF">KOF26_08675</name>
</gene>
<dbReference type="RefSeq" id="WP_216323295.1">
    <property type="nucleotide sequence ID" value="NZ_JAHKRT010000004.1"/>
</dbReference>
<sequence length="85" mass="9314">MRRRFASLLRLRPLAIRAAGVVLVVLALLVARMLKAELIDSPPHDATALEFLLALMSFVLTSGGAMLLIHGDGLLRSEDPPSRRR</sequence>
<keyword evidence="3" id="KW-1185">Reference proteome</keyword>
<keyword evidence="1" id="KW-1133">Transmembrane helix</keyword>
<accession>A0ABS6BJB0</accession>
<evidence type="ECO:0000313" key="3">
    <source>
        <dbReference type="Proteomes" id="UP000776276"/>
    </source>
</evidence>
<dbReference type="Proteomes" id="UP000776276">
    <property type="component" value="Unassembled WGS sequence"/>
</dbReference>
<reference evidence="2 3" key="1">
    <citation type="submission" date="2021-06" db="EMBL/GenBank/DDBJ databases">
        <title>Sphingomonas sp. XMGL2, whole genome shotgun sequencing project.</title>
        <authorList>
            <person name="Zhao G."/>
            <person name="Shen L."/>
        </authorList>
    </citation>
    <scope>NUCLEOTIDE SEQUENCE [LARGE SCALE GENOMIC DNA]</scope>
    <source>
        <strain evidence="2 3">XMGL2</strain>
    </source>
</reference>
<organism evidence="2 3">
    <name type="scientific">Sphingomonas quercus</name>
    <dbReference type="NCBI Taxonomy" id="2842451"/>
    <lineage>
        <taxon>Bacteria</taxon>
        <taxon>Pseudomonadati</taxon>
        <taxon>Pseudomonadota</taxon>
        <taxon>Alphaproteobacteria</taxon>
        <taxon>Sphingomonadales</taxon>
        <taxon>Sphingomonadaceae</taxon>
        <taxon>Sphingomonas</taxon>
    </lineage>
</organism>
<dbReference type="EMBL" id="JAHKRT010000004">
    <property type="protein sequence ID" value="MBU3077937.1"/>
    <property type="molecule type" value="Genomic_DNA"/>
</dbReference>
<feature type="transmembrane region" description="Helical" evidence="1">
    <location>
        <begin position="52"/>
        <end position="75"/>
    </location>
</feature>
<proteinExistence type="predicted"/>
<evidence type="ECO:0000313" key="2">
    <source>
        <dbReference type="EMBL" id="MBU3077937.1"/>
    </source>
</evidence>
<name>A0ABS6BJB0_9SPHN</name>
<protein>
    <submittedName>
        <fullName evidence="2">Uncharacterized protein</fullName>
    </submittedName>
</protein>
<keyword evidence="1" id="KW-0812">Transmembrane</keyword>
<comment type="caution">
    <text evidence="2">The sequence shown here is derived from an EMBL/GenBank/DDBJ whole genome shotgun (WGS) entry which is preliminary data.</text>
</comment>
<evidence type="ECO:0000256" key="1">
    <source>
        <dbReference type="SAM" id="Phobius"/>
    </source>
</evidence>
<keyword evidence="1" id="KW-0472">Membrane</keyword>